<proteinExistence type="predicted"/>
<dbReference type="AlphaFoldDB" id="A0A4V1KX61"/>
<organism evidence="2 3">
    <name type="scientific">Bradyrhizobium zhanjiangense</name>
    <dbReference type="NCBI Taxonomy" id="1325107"/>
    <lineage>
        <taxon>Bacteria</taxon>
        <taxon>Pseudomonadati</taxon>
        <taxon>Pseudomonadota</taxon>
        <taxon>Alphaproteobacteria</taxon>
        <taxon>Hyphomicrobiales</taxon>
        <taxon>Nitrobacteraceae</taxon>
        <taxon>Bradyrhizobium</taxon>
    </lineage>
</organism>
<evidence type="ECO:0000256" key="1">
    <source>
        <dbReference type="SAM" id="Coils"/>
    </source>
</evidence>
<gene>
    <name evidence="2" type="ORF">EAS61_08810</name>
</gene>
<accession>A0A4V1KX61</accession>
<protein>
    <submittedName>
        <fullName evidence="2">Uncharacterized protein</fullName>
    </submittedName>
</protein>
<evidence type="ECO:0000313" key="2">
    <source>
        <dbReference type="EMBL" id="RXH01105.1"/>
    </source>
</evidence>
<name>A0A4V1KX61_9BRAD</name>
<sequence>MRSAAPFEWANLPEAGNRGGRADAAAAVLRHRFEALAAQIAELEALRERVLEAEQKIAF</sequence>
<dbReference type="Proteomes" id="UP000290174">
    <property type="component" value="Unassembled WGS sequence"/>
</dbReference>
<evidence type="ECO:0000313" key="3">
    <source>
        <dbReference type="Proteomes" id="UP000290174"/>
    </source>
</evidence>
<reference evidence="2 3" key="1">
    <citation type="submission" date="2018-11" db="EMBL/GenBank/DDBJ databases">
        <title>Bradyrhizobium sp. nov., isolated from effective nodules of peanut in China.</title>
        <authorList>
            <person name="Li Y."/>
        </authorList>
    </citation>
    <scope>NUCLEOTIDE SEQUENCE [LARGE SCALE GENOMIC DNA]</scope>
    <source>
        <strain evidence="2 3">CCBAU 51770</strain>
    </source>
</reference>
<dbReference type="EMBL" id="RKMK01000005">
    <property type="protein sequence ID" value="RXH01105.1"/>
    <property type="molecule type" value="Genomic_DNA"/>
</dbReference>
<feature type="coiled-coil region" evidence="1">
    <location>
        <begin position="26"/>
        <end position="56"/>
    </location>
</feature>
<keyword evidence="1" id="KW-0175">Coiled coil</keyword>
<comment type="caution">
    <text evidence="2">The sequence shown here is derived from an EMBL/GenBank/DDBJ whole genome shotgun (WGS) entry which is preliminary data.</text>
</comment>